<reference evidence="3 4" key="2">
    <citation type="submission" date="2018-03" db="EMBL/GenBank/DDBJ databases">
        <authorList>
            <person name="Keele B.F."/>
        </authorList>
    </citation>
    <scope>NUCLEOTIDE SEQUENCE [LARGE SCALE GENOMIC DNA]</scope>
    <source>
        <strain evidence="3 4">CCALA 016</strain>
    </source>
</reference>
<evidence type="ECO:0000313" key="3">
    <source>
        <dbReference type="EMBL" id="PSF34243.1"/>
    </source>
</evidence>
<dbReference type="CDD" id="cd04186">
    <property type="entry name" value="GT_2_like_c"/>
    <property type="match status" value="1"/>
</dbReference>
<dbReference type="SUPFAM" id="SSF53448">
    <property type="entry name" value="Nucleotide-diphospho-sugar transferases"/>
    <property type="match status" value="1"/>
</dbReference>
<dbReference type="InterPro" id="IPR029044">
    <property type="entry name" value="Nucleotide-diphossugar_trans"/>
</dbReference>
<dbReference type="InterPro" id="IPR001173">
    <property type="entry name" value="Glyco_trans_2-like"/>
</dbReference>
<dbReference type="PANTHER" id="PTHR43179">
    <property type="entry name" value="RHAMNOSYLTRANSFERASE WBBL"/>
    <property type="match status" value="1"/>
</dbReference>
<dbReference type="AlphaFoldDB" id="A0A2T1LTK4"/>
<dbReference type="EMBL" id="PXOH01000027">
    <property type="protein sequence ID" value="PSF34243.1"/>
    <property type="molecule type" value="Genomic_DNA"/>
</dbReference>
<evidence type="ECO:0000259" key="2">
    <source>
        <dbReference type="Pfam" id="PF00535"/>
    </source>
</evidence>
<feature type="domain" description="Glycosyltransferase 2-like" evidence="2">
    <location>
        <begin position="15"/>
        <end position="147"/>
    </location>
</feature>
<dbReference type="Proteomes" id="UP000239001">
    <property type="component" value="Unassembled WGS sequence"/>
</dbReference>
<dbReference type="Gene3D" id="3.90.550.10">
    <property type="entry name" value="Spore Coat Polysaccharide Biosynthesis Protein SpsA, Chain A"/>
    <property type="match status" value="1"/>
</dbReference>
<protein>
    <submittedName>
        <fullName evidence="3">Glycosyl transferase family 2</fullName>
    </submittedName>
</protein>
<reference evidence="3 4" key="1">
    <citation type="submission" date="2018-03" db="EMBL/GenBank/DDBJ databases">
        <title>The ancient ancestry and fast evolution of plastids.</title>
        <authorList>
            <person name="Moore K.R."/>
            <person name="Magnabosco C."/>
            <person name="Momper L."/>
            <person name="Gold D.A."/>
            <person name="Bosak T."/>
            <person name="Fournier G.P."/>
        </authorList>
    </citation>
    <scope>NUCLEOTIDE SEQUENCE [LARGE SCALE GENOMIC DNA]</scope>
    <source>
        <strain evidence="3 4">CCALA 016</strain>
    </source>
</reference>
<evidence type="ECO:0000313" key="4">
    <source>
        <dbReference type="Proteomes" id="UP000239001"/>
    </source>
</evidence>
<gene>
    <name evidence="3" type="ORF">C7H19_19125</name>
</gene>
<dbReference type="GO" id="GO:0016740">
    <property type="term" value="F:transferase activity"/>
    <property type="evidence" value="ECO:0007669"/>
    <property type="project" value="UniProtKB-KW"/>
</dbReference>
<keyword evidence="1" id="KW-0812">Transmembrane</keyword>
<keyword evidence="3" id="KW-0808">Transferase</keyword>
<feature type="transmembrane region" description="Helical" evidence="1">
    <location>
        <begin position="279"/>
        <end position="297"/>
    </location>
</feature>
<dbReference type="OrthoDB" id="9771846at2"/>
<sequence length="330" mass="37637">MLPQKSLDLTSSLLIVIVNYRTPQLTIDCLKSLYPEVQAIPRTQVIVVDNNSGDRSVEQIQETINIQGWNNWVSILASNHNGGFAFGNNLAIRPILNSASLPAYFLLLNPDTIVLSGALTSLVTFMNEHPKVGIAGSRLESNDGTIQPSAFRFHSIASEFDRGLQLGIVTKLLSKWVVARAIPTTQCQTDWVSGASLIIRPEVFESVGLMDEDYFMYYEEVDFCLQAKKMGWSCWYVPESRVIHLVGQSSGVDQPNSTPKRLPQYWFDSRRRYFIKNHGWWYAALADFLWLFGFISWKIRSVLQRKPDLHPPYLLKDFWQNSVFVTRLIN</sequence>
<keyword evidence="4" id="KW-1185">Reference proteome</keyword>
<evidence type="ECO:0000256" key="1">
    <source>
        <dbReference type="SAM" id="Phobius"/>
    </source>
</evidence>
<comment type="caution">
    <text evidence="3">The sequence shown here is derived from an EMBL/GenBank/DDBJ whole genome shotgun (WGS) entry which is preliminary data.</text>
</comment>
<dbReference type="RefSeq" id="WP_106458525.1">
    <property type="nucleotide sequence ID" value="NZ_PXOH01000027.1"/>
</dbReference>
<proteinExistence type="predicted"/>
<dbReference type="Pfam" id="PF00535">
    <property type="entry name" value="Glycos_transf_2"/>
    <property type="match status" value="1"/>
</dbReference>
<organism evidence="3 4">
    <name type="scientific">Aphanothece hegewaldii CCALA 016</name>
    <dbReference type="NCBI Taxonomy" id="2107694"/>
    <lineage>
        <taxon>Bacteria</taxon>
        <taxon>Bacillati</taxon>
        <taxon>Cyanobacteriota</taxon>
        <taxon>Cyanophyceae</taxon>
        <taxon>Oscillatoriophycideae</taxon>
        <taxon>Chroococcales</taxon>
        <taxon>Aphanothecaceae</taxon>
        <taxon>Aphanothece</taxon>
    </lineage>
</organism>
<accession>A0A2T1LTK4</accession>
<dbReference type="PANTHER" id="PTHR43179:SF7">
    <property type="entry name" value="RHAMNOSYLTRANSFERASE WBBL"/>
    <property type="match status" value="1"/>
</dbReference>
<name>A0A2T1LTK4_9CHRO</name>
<keyword evidence="1" id="KW-1133">Transmembrane helix</keyword>
<keyword evidence="1" id="KW-0472">Membrane</keyword>